<dbReference type="Proteomes" id="UP001140949">
    <property type="component" value="Unassembled WGS sequence"/>
</dbReference>
<protein>
    <submittedName>
        <fullName evidence="2">F-box/kelch-repeat protein</fullName>
    </submittedName>
</protein>
<reference evidence="2" key="1">
    <citation type="journal article" date="2023" name="GigaByte">
        <title>Genome assembly of the bearded iris, Iris pallida Lam.</title>
        <authorList>
            <person name="Bruccoleri R.E."/>
            <person name="Oakeley E.J."/>
            <person name="Faust A.M.E."/>
            <person name="Altorfer M."/>
            <person name="Dessus-Babus S."/>
            <person name="Burckhardt D."/>
            <person name="Oertli M."/>
            <person name="Naumann U."/>
            <person name="Petersen F."/>
            <person name="Wong J."/>
        </authorList>
    </citation>
    <scope>NUCLEOTIDE SEQUENCE</scope>
    <source>
        <strain evidence="2">GSM-AAB239-AS_SAM_17_03QT</strain>
    </source>
</reference>
<sequence>MDQAVEDAAAHHALVAPAPAEQDLVDGGGPRPGLRVVDVDGEVPLEGIGRGIPLLGLPHGDGVPVGGRAVDGHGEGAVVGSPRAGGLGDPPPVPGDRVADEDEAPGVAVHEADQPAGGGGEPAALLDAGEGEAVPLPEGGVVGVAGGVVVGREHEVPRLLRRRPGGPEEAPRADDAVPPPAHGRRPQRARHGQEGEDAFRNVVREDVVDRYRAAGIVGVDAGVGSGIGVPRRGAAANEGDGSVIHR</sequence>
<gene>
    <name evidence="2" type="ORF">M6B38_164235</name>
</gene>
<evidence type="ECO:0000313" key="2">
    <source>
        <dbReference type="EMBL" id="KAJ6809048.1"/>
    </source>
</evidence>
<feature type="region of interest" description="Disordered" evidence="1">
    <location>
        <begin position="78"/>
        <end position="103"/>
    </location>
</feature>
<evidence type="ECO:0000313" key="3">
    <source>
        <dbReference type="Proteomes" id="UP001140949"/>
    </source>
</evidence>
<feature type="compositionally biased region" description="Basic and acidic residues" evidence="1">
    <location>
        <begin position="165"/>
        <end position="175"/>
    </location>
</feature>
<name>A0AAX6EYP6_IRIPA</name>
<accession>A0AAX6EYP6</accession>
<feature type="region of interest" description="Disordered" evidence="1">
    <location>
        <begin position="159"/>
        <end position="201"/>
    </location>
</feature>
<evidence type="ECO:0000256" key="1">
    <source>
        <dbReference type="SAM" id="MobiDB-lite"/>
    </source>
</evidence>
<feature type="compositionally biased region" description="Low complexity" evidence="1">
    <location>
        <begin position="11"/>
        <end position="21"/>
    </location>
</feature>
<dbReference type="EMBL" id="JANAVB010033217">
    <property type="protein sequence ID" value="KAJ6809048.1"/>
    <property type="molecule type" value="Genomic_DNA"/>
</dbReference>
<proteinExistence type="predicted"/>
<comment type="caution">
    <text evidence="2">The sequence shown here is derived from an EMBL/GenBank/DDBJ whole genome shotgun (WGS) entry which is preliminary data.</text>
</comment>
<organism evidence="2 3">
    <name type="scientific">Iris pallida</name>
    <name type="common">Sweet iris</name>
    <dbReference type="NCBI Taxonomy" id="29817"/>
    <lineage>
        <taxon>Eukaryota</taxon>
        <taxon>Viridiplantae</taxon>
        <taxon>Streptophyta</taxon>
        <taxon>Embryophyta</taxon>
        <taxon>Tracheophyta</taxon>
        <taxon>Spermatophyta</taxon>
        <taxon>Magnoliopsida</taxon>
        <taxon>Liliopsida</taxon>
        <taxon>Asparagales</taxon>
        <taxon>Iridaceae</taxon>
        <taxon>Iridoideae</taxon>
        <taxon>Irideae</taxon>
        <taxon>Iris</taxon>
    </lineage>
</organism>
<reference evidence="2" key="2">
    <citation type="submission" date="2023-04" db="EMBL/GenBank/DDBJ databases">
        <authorList>
            <person name="Bruccoleri R.E."/>
            <person name="Oakeley E.J."/>
            <person name="Faust A.-M."/>
            <person name="Dessus-Babus S."/>
            <person name="Altorfer M."/>
            <person name="Burckhardt D."/>
            <person name="Oertli M."/>
            <person name="Naumann U."/>
            <person name="Petersen F."/>
            <person name="Wong J."/>
        </authorList>
    </citation>
    <scope>NUCLEOTIDE SEQUENCE</scope>
    <source>
        <strain evidence="2">GSM-AAB239-AS_SAM_17_03QT</strain>
        <tissue evidence="2">Leaf</tissue>
    </source>
</reference>
<feature type="region of interest" description="Disordered" evidence="1">
    <location>
        <begin position="227"/>
        <end position="246"/>
    </location>
</feature>
<feature type="region of interest" description="Disordered" evidence="1">
    <location>
        <begin position="1"/>
        <end position="33"/>
    </location>
</feature>
<dbReference type="AlphaFoldDB" id="A0AAX6EYP6"/>
<keyword evidence="3" id="KW-1185">Reference proteome</keyword>
<feature type="compositionally biased region" description="Basic and acidic residues" evidence="1">
    <location>
        <begin position="191"/>
        <end position="201"/>
    </location>
</feature>